<dbReference type="Gene3D" id="3.10.20.360">
    <property type="entry name" value="CKK domain"/>
    <property type="match status" value="1"/>
</dbReference>
<dbReference type="InterPro" id="IPR058042">
    <property type="entry name" value="CAMSAP_N"/>
</dbReference>
<keyword evidence="3 6" id="KW-0493">Microtubule</keyword>
<reference evidence="9" key="2">
    <citation type="submission" date="2020-05" db="UniProtKB">
        <authorList>
            <consortium name="EnsemblMetazoa"/>
        </authorList>
    </citation>
    <scope>IDENTIFICATION</scope>
    <source>
        <strain evidence="9">LVP_AGWG</strain>
    </source>
</reference>
<evidence type="ECO:0000256" key="2">
    <source>
        <dbReference type="ARBA" id="ARBA00022490"/>
    </source>
</evidence>
<dbReference type="GO" id="GO:0030507">
    <property type="term" value="F:spectrin binding"/>
    <property type="evidence" value="ECO:0007669"/>
    <property type="project" value="InterPro"/>
</dbReference>
<feature type="compositionally biased region" description="Basic residues" evidence="8">
    <location>
        <begin position="1216"/>
        <end position="1228"/>
    </location>
</feature>
<dbReference type="InterPro" id="IPR032940">
    <property type="entry name" value="CAMSAP"/>
</dbReference>
<feature type="region of interest" description="Disordered" evidence="8">
    <location>
        <begin position="1065"/>
        <end position="1101"/>
    </location>
</feature>
<feature type="region of interest" description="Disordered" evidence="8">
    <location>
        <begin position="1584"/>
        <end position="1651"/>
    </location>
</feature>
<feature type="compositionally biased region" description="Low complexity" evidence="8">
    <location>
        <begin position="1511"/>
        <end position="1522"/>
    </location>
</feature>
<feature type="compositionally biased region" description="Polar residues" evidence="8">
    <location>
        <begin position="1065"/>
        <end position="1076"/>
    </location>
</feature>
<dbReference type="InterPro" id="IPR014797">
    <property type="entry name" value="CKK_CAMSAP"/>
</dbReference>
<feature type="compositionally biased region" description="Low complexity" evidence="8">
    <location>
        <begin position="928"/>
        <end position="940"/>
    </location>
</feature>
<dbReference type="PANTHER" id="PTHR21595">
    <property type="entry name" value="PATRONIN"/>
    <property type="match status" value="1"/>
</dbReference>
<feature type="coiled-coil region" evidence="7">
    <location>
        <begin position="737"/>
        <end position="771"/>
    </location>
</feature>
<feature type="compositionally biased region" description="Polar residues" evidence="8">
    <location>
        <begin position="1000"/>
        <end position="1012"/>
    </location>
</feature>
<dbReference type="SUPFAM" id="SSF47576">
    <property type="entry name" value="Calponin-homology domain, CH-domain"/>
    <property type="match status" value="1"/>
</dbReference>
<evidence type="ECO:0000256" key="3">
    <source>
        <dbReference type="ARBA" id="ARBA00022701"/>
    </source>
</evidence>
<feature type="region of interest" description="Disordered" evidence="8">
    <location>
        <begin position="463"/>
        <end position="601"/>
    </location>
</feature>
<feature type="compositionally biased region" description="Low complexity" evidence="8">
    <location>
        <begin position="1328"/>
        <end position="1352"/>
    </location>
</feature>
<evidence type="ECO:0000313" key="9">
    <source>
        <dbReference type="EnsemblMetazoa" id="AAEL026939-PI"/>
    </source>
</evidence>
<evidence type="ECO:0000313" key="10">
    <source>
        <dbReference type="Proteomes" id="UP000008820"/>
    </source>
</evidence>
<comment type="domain">
    <text evidence="6">The CKK domain binds microtubules.</text>
</comment>
<feature type="compositionally biased region" description="Basic and acidic residues" evidence="8">
    <location>
        <begin position="1080"/>
        <end position="1091"/>
    </location>
</feature>
<dbReference type="InterPro" id="IPR022613">
    <property type="entry name" value="CH_CAMSAP_2"/>
</dbReference>
<feature type="compositionally biased region" description="Gly residues" evidence="8">
    <location>
        <begin position="370"/>
        <end position="384"/>
    </location>
</feature>
<comment type="similarity">
    <text evidence="6">Belongs to the CAMSAP1 family.</text>
</comment>
<feature type="compositionally biased region" description="Basic and acidic residues" evidence="8">
    <location>
        <begin position="1229"/>
        <end position="1250"/>
    </location>
</feature>
<evidence type="ECO:0000256" key="7">
    <source>
        <dbReference type="SAM" id="Coils"/>
    </source>
</evidence>
<dbReference type="FunFam" id="3.10.20.360:FF:000002">
    <property type="entry name" value="Patronin, isoform M"/>
    <property type="match status" value="1"/>
</dbReference>
<accession>A0A6I8U7I4</accession>
<feature type="compositionally biased region" description="Polar residues" evidence="8">
    <location>
        <begin position="508"/>
        <end position="527"/>
    </location>
</feature>
<dbReference type="InterPro" id="IPR036872">
    <property type="entry name" value="CH_dom_sf"/>
</dbReference>
<feature type="compositionally biased region" description="Gly residues" evidence="8">
    <location>
        <begin position="947"/>
        <end position="957"/>
    </location>
</feature>
<dbReference type="Pfam" id="PF17095">
    <property type="entry name" value="CAMSAP_CC1"/>
    <property type="match status" value="1"/>
</dbReference>
<dbReference type="GO" id="GO:0005516">
    <property type="term" value="F:calmodulin binding"/>
    <property type="evidence" value="ECO:0007669"/>
    <property type="project" value="InterPro"/>
</dbReference>
<dbReference type="SMART" id="SM01051">
    <property type="entry name" value="CAMSAP_CKK"/>
    <property type="match status" value="1"/>
</dbReference>
<feature type="region of interest" description="Disordered" evidence="8">
    <location>
        <begin position="1463"/>
        <end position="1544"/>
    </location>
</feature>
<feature type="compositionally biased region" description="Low complexity" evidence="8">
    <location>
        <begin position="963"/>
        <end position="985"/>
    </location>
</feature>
<feature type="compositionally biased region" description="Gly residues" evidence="8">
    <location>
        <begin position="1019"/>
        <end position="1031"/>
    </location>
</feature>
<dbReference type="OrthoDB" id="2125658at2759"/>
<feature type="region of interest" description="Disordered" evidence="8">
    <location>
        <begin position="928"/>
        <end position="985"/>
    </location>
</feature>
<feature type="compositionally biased region" description="Low complexity" evidence="8">
    <location>
        <begin position="1613"/>
        <end position="1632"/>
    </location>
</feature>
<dbReference type="PROSITE" id="PS51508">
    <property type="entry name" value="CKK"/>
    <property type="match status" value="1"/>
</dbReference>
<keyword evidence="2" id="KW-0963">Cytoplasm</keyword>
<feature type="compositionally biased region" description="Polar residues" evidence="8">
    <location>
        <begin position="1184"/>
        <end position="1194"/>
    </location>
</feature>
<feature type="region of interest" description="Disordered" evidence="8">
    <location>
        <begin position="1323"/>
        <end position="1353"/>
    </location>
</feature>
<dbReference type="GO" id="GO:0036449">
    <property type="term" value="C:microtubule minus-end"/>
    <property type="evidence" value="ECO:0007669"/>
    <property type="project" value="TreeGrafter"/>
</dbReference>
<dbReference type="EnsemblMetazoa" id="AAEL026939-RI">
    <property type="protein sequence ID" value="AAEL026939-PI"/>
    <property type="gene ID" value="AAEL026939"/>
</dbReference>
<feature type="region of interest" description="Disordered" evidence="8">
    <location>
        <begin position="1397"/>
        <end position="1426"/>
    </location>
</feature>
<feature type="compositionally biased region" description="Basic and acidic residues" evidence="8">
    <location>
        <begin position="572"/>
        <end position="582"/>
    </location>
</feature>
<dbReference type="InterPro" id="IPR038209">
    <property type="entry name" value="CKK_dom_sf"/>
</dbReference>
<dbReference type="Proteomes" id="UP000008820">
    <property type="component" value="Chromosome 3"/>
</dbReference>
<feature type="region of interest" description="Disordered" evidence="8">
    <location>
        <begin position="1209"/>
        <end position="1257"/>
    </location>
</feature>
<organism evidence="9 10">
    <name type="scientific">Aedes aegypti</name>
    <name type="common">Yellowfever mosquito</name>
    <name type="synonym">Culex aegypti</name>
    <dbReference type="NCBI Taxonomy" id="7159"/>
    <lineage>
        <taxon>Eukaryota</taxon>
        <taxon>Metazoa</taxon>
        <taxon>Ecdysozoa</taxon>
        <taxon>Arthropoda</taxon>
        <taxon>Hexapoda</taxon>
        <taxon>Insecta</taxon>
        <taxon>Pterygota</taxon>
        <taxon>Neoptera</taxon>
        <taxon>Endopterygota</taxon>
        <taxon>Diptera</taxon>
        <taxon>Nematocera</taxon>
        <taxon>Culicoidea</taxon>
        <taxon>Culicidae</taxon>
        <taxon>Culicinae</taxon>
        <taxon>Aedini</taxon>
        <taxon>Aedes</taxon>
        <taxon>Stegomyia</taxon>
    </lineage>
</organism>
<feature type="region of interest" description="Disordered" evidence="8">
    <location>
        <begin position="360"/>
        <end position="434"/>
    </location>
</feature>
<dbReference type="GO" id="GO:0031175">
    <property type="term" value="P:neuron projection development"/>
    <property type="evidence" value="ECO:0007669"/>
    <property type="project" value="InterPro"/>
</dbReference>
<feature type="region of interest" description="Disordered" evidence="8">
    <location>
        <begin position="1143"/>
        <end position="1197"/>
    </location>
</feature>
<feature type="compositionally biased region" description="Low complexity" evidence="8">
    <location>
        <begin position="414"/>
        <end position="431"/>
    </location>
</feature>
<dbReference type="Pfam" id="PF08683">
    <property type="entry name" value="CAMSAP_CKK"/>
    <property type="match status" value="1"/>
</dbReference>
<dbReference type="SUPFAM" id="SSF50346">
    <property type="entry name" value="PRC-barrel domain"/>
    <property type="match status" value="1"/>
</dbReference>
<keyword evidence="5" id="KW-0206">Cytoskeleton</keyword>
<reference evidence="9 10" key="1">
    <citation type="submission" date="2017-06" db="EMBL/GenBank/DDBJ databases">
        <title>Aedes aegypti genome working group (AGWG) sequencing and assembly.</title>
        <authorList>
            <consortium name="Aedes aegypti Genome Working Group (AGWG)"/>
            <person name="Matthews B.J."/>
        </authorList>
    </citation>
    <scope>NUCLEOTIDE SEQUENCE [LARGE SCALE GENOMIC DNA]</scope>
    <source>
        <strain evidence="9 10">LVP_AGWG</strain>
    </source>
</reference>
<evidence type="ECO:0000256" key="4">
    <source>
        <dbReference type="ARBA" id="ARBA00023054"/>
    </source>
</evidence>
<dbReference type="GO" id="GO:0051011">
    <property type="term" value="F:microtubule minus-end binding"/>
    <property type="evidence" value="ECO:0007669"/>
    <property type="project" value="TreeGrafter"/>
</dbReference>
<evidence type="ECO:0000256" key="5">
    <source>
        <dbReference type="ARBA" id="ARBA00023212"/>
    </source>
</evidence>
<dbReference type="GO" id="GO:0031122">
    <property type="term" value="P:cytoplasmic microtubule organization"/>
    <property type="evidence" value="ECO:0007669"/>
    <property type="project" value="TreeGrafter"/>
</dbReference>
<dbReference type="InterPro" id="IPR031372">
    <property type="entry name" value="CAMSAP_CC1"/>
</dbReference>
<gene>
    <name evidence="9" type="primary">5573475</name>
</gene>
<feature type="compositionally biased region" description="Basic residues" evidence="8">
    <location>
        <begin position="1493"/>
        <end position="1504"/>
    </location>
</feature>
<dbReference type="Pfam" id="PF11971">
    <property type="entry name" value="CAMSAP_CH"/>
    <property type="match status" value="1"/>
</dbReference>
<dbReference type="PROSITE" id="PS50021">
    <property type="entry name" value="CH"/>
    <property type="match status" value="1"/>
</dbReference>
<protein>
    <submittedName>
        <fullName evidence="9">Uncharacterized protein</fullName>
    </submittedName>
</protein>
<name>A0A6I8U7I4_AEDAE</name>
<dbReference type="InterPro" id="IPR001715">
    <property type="entry name" value="CH_dom"/>
</dbReference>
<evidence type="ECO:0000256" key="6">
    <source>
        <dbReference type="PROSITE-ProRule" id="PRU00841"/>
    </source>
</evidence>
<feature type="region of interest" description="Disordered" evidence="8">
    <location>
        <begin position="1000"/>
        <end position="1034"/>
    </location>
</feature>
<dbReference type="Pfam" id="PF25532">
    <property type="entry name" value="CH_CAMSAP2_N"/>
    <property type="match status" value="1"/>
</dbReference>
<dbReference type="GO" id="GO:0007026">
    <property type="term" value="P:negative regulation of microtubule depolymerization"/>
    <property type="evidence" value="ECO:0007669"/>
    <property type="project" value="TreeGrafter"/>
</dbReference>
<proteinExistence type="inferred from homology"/>
<dbReference type="PANTHER" id="PTHR21595:SF0">
    <property type="entry name" value="PATRONIN"/>
    <property type="match status" value="1"/>
</dbReference>
<dbReference type="InterPro" id="IPR011033">
    <property type="entry name" value="PRC_barrel-like_sf"/>
</dbReference>
<keyword evidence="4 7" id="KW-0175">Coiled coil</keyword>
<feature type="compositionally biased region" description="Basic and acidic residues" evidence="8">
    <location>
        <begin position="463"/>
        <end position="479"/>
    </location>
</feature>
<feature type="compositionally biased region" description="Polar residues" evidence="8">
    <location>
        <begin position="1143"/>
        <end position="1159"/>
    </location>
</feature>
<evidence type="ECO:0000256" key="1">
    <source>
        <dbReference type="ARBA" id="ARBA00004245"/>
    </source>
</evidence>
<sequence length="1799" mass="200575">MDSQQAPQPRSAYDMETQESRFAKQRASVKWLLSKAYNNRVPEFLKDPFYRDHEGQDHLKPQIVVGLGNASIYCQVLSNIYSDPNYQSLNHWSILQTLSRKGVPLNESPDLPLTETVLIQTNPLRINAHMTVIEALMVLYAKEVASSGRISSALERISGRSVSQGAQHHEAALLSWISHVCSALKRRIDYELTNGVGGGNGGGGGTNPAVDEYGQRLQSPTIAPVRDFRELCDGVCLAYLISYYCPKLVPWHSVKFNHVPTIEDSIHNILIVSNFSERSLPYSVFHMTPEDITYMRGAMKQNLVVLLADLFNLFEIHPAKCVCYPGMEQQQVADSAATNEHGIAHRRGFATHPPILAIPELRSGLDSPPGSGGSAGSGGSGNGGAHPRPPFQVTRSPSASTLRKHVSTRDMHDQQQPQYSQHPQQSHQPYHQDQDEGFVVHRSKGVPTLSSMQEPLVPARIRQAKEKTNNDSKAEERGDSIPAGRPSNWEENRKQSFSGRRSRRNSLSEDSQLTIENFGGSQDQLNTIGRFDRERKTSSASLTSVEPVTPARSSIADARGSIQFGYDTDSSGNEKQDRDTEKPTPALRRHNSTNLHSSSVERDIIDGDMSATHGFGGGSGPAGPVSVADVETTPRRKTSFATLPNNTTTWQQQAISVQKMEDVDDSQSGFEDATKISTIKLKLEEKRRLIEQEKRRMETAWSKQLQTDLDDQNKYESKWNAQIIEPKKTPDLENMDLEQYQQSISKMNSNLHDIQADIQRLTQQQTQIQAQTLQAQQLLHAQQIANLLNQQYGSQQNIQQTIHGTYRPINAQLFGSSPHLPQQNAPLLQQQSPINYGTRPPSRDPYLSQQQQLHTLQYVNDQGQYIQQAQQQQQQQQQHYMGYENGQYRKENQYSSNPYLNIDQQQQQFYQDSNHYRDPYLPQEVKEPPIQQSQQPQHNQFFLHDSSGGGGGGGGLGTPPQPAQRRTWAQSAAAAANQRGSSASSDIQLDINAWNQGIKSSPYNKSPSQSGFSLHHNGDSGGDGYGTGSRYGGSQQSFQNLFEVHHGSSSSPQHSRVRNQISQMINHGGSSNSSPGAETRNSHHDSFRDNRNMPLSPPIDDMAPQSISFIGDEDTGDIEINTSKGTSFTLRQQHQQDQLEQLYGSSKPGSNKLQHNNGPELNKHLSKLNITSGNRTYRIPSPTRPTLNSNSFHDPQQDEVNEKGFYISFDNEQPKRPKPPLRTKRSPKKDKLGDGMEHSKESEKPSHRENNQNNFGTFSVKTANSFSANFNEEQVVSRKSIIDSASSPFETAATGSSRASNNNMAATMERDIGERRHLEDVTNHTSTGSNAMNNNNIHHYNNNNGDGYGSENENQRKAKLVIGNDEGNLDPNSVDEMERKKEKIMLLSLQRRQQAEEAKARKEIEAMQRREKEREKEEERARKKEEQFARRQAILEAHKLKKAIEEAEREGKTIDRELLIKHQQSQAQLHQSSRGGDGGMHHQTSSTPAAKMRPQKLSRPRPKTIHVETGSVDLSETSSLSSRGKKGSNSNLTGIGLHSSNSMRRDYYRGSQDSLAIREPATIERGRTLSRISLAKGANFRGRKSNSLMNLCDSDSGLGRATPPRRAPSPGMGPSSRHLPSPSGPGSLPPGLITKRRGFDDGSSDISSTASSMMDYNGPKLYKQPATKSNRGIILNAVEYCVFPGAVNREAKQKVLEKIARSEAKHFLVLFRDAGCQFRALYGYWPENEQIIKLYGTGPSQVDDVMFDKFFKYNSGGKCFSQVHTKHLTVTIDAFTIHNSLWQGKKANLPSKKDMALVI</sequence>
<feature type="compositionally biased region" description="Polar residues" evidence="8">
    <location>
        <begin position="1527"/>
        <end position="1542"/>
    </location>
</feature>
<keyword evidence="10" id="KW-1185">Reference proteome</keyword>
<comment type="subcellular location">
    <subcellularLocation>
        <location evidence="1">Cytoplasm</location>
        <location evidence="1">Cytoskeleton</location>
    </subcellularLocation>
</comment>
<evidence type="ECO:0000256" key="8">
    <source>
        <dbReference type="SAM" id="MobiDB-lite"/>
    </source>
</evidence>
<feature type="compositionally biased region" description="Low complexity" evidence="8">
    <location>
        <begin position="1463"/>
        <end position="1473"/>
    </location>
</feature>